<dbReference type="AlphaFoldDB" id="A0AAW0G095"/>
<dbReference type="Proteomes" id="UP001385951">
    <property type="component" value="Unassembled WGS sequence"/>
</dbReference>
<reference evidence="1 2" key="1">
    <citation type="submission" date="2022-09" db="EMBL/GenBank/DDBJ databases">
        <authorList>
            <person name="Palmer J.M."/>
        </authorList>
    </citation>
    <scope>NUCLEOTIDE SEQUENCE [LARGE SCALE GENOMIC DNA]</scope>
    <source>
        <strain evidence="1 2">DSM 7382</strain>
    </source>
</reference>
<comment type="caution">
    <text evidence="1">The sequence shown here is derived from an EMBL/GenBank/DDBJ whole genome shotgun (WGS) entry which is preliminary data.</text>
</comment>
<dbReference type="EMBL" id="JASBNA010000031">
    <property type="protein sequence ID" value="KAK7683328.1"/>
    <property type="molecule type" value="Genomic_DNA"/>
</dbReference>
<gene>
    <name evidence="1" type="ORF">QCA50_013590</name>
</gene>
<keyword evidence="2" id="KW-1185">Reference proteome</keyword>
<accession>A0AAW0G095</accession>
<name>A0AAW0G095_9APHY</name>
<sequence>MSRPILWSNVQLDCQNPRIVCLFLERSGELDITLYAKSLKRTRMVAKDSSSSISTLLSMHFFRVKAINVSGEPSSLRYLYDLIDKKQHPQLHSCCEDKNSIWNINWHRSATLELNITLLRTSALIKLMRALEGLEGLHHLGIRTSVLESSHPISARPSQDLRERWKGTPLPNLKTVSITGSGETVLCILDLVRTPNVTRSITFHFPHNFKTLLLTRQHYIMEKLLSCEHRHSLTIDEDVQTLVFQPLPAIQPHRCPEITVNNLDFEDPLLPWLFGVLHDLPQITKLHVTGQSVPEGTLALISHTLRTPIGGNGQNLRDEKLGVSWHKHQIGKQTSLKIDFLRQRGIIDFLRGILESM</sequence>
<protein>
    <recommendedName>
        <fullName evidence="3">F-box protein</fullName>
    </recommendedName>
</protein>
<evidence type="ECO:0000313" key="1">
    <source>
        <dbReference type="EMBL" id="KAK7683328.1"/>
    </source>
</evidence>
<evidence type="ECO:0000313" key="2">
    <source>
        <dbReference type="Proteomes" id="UP001385951"/>
    </source>
</evidence>
<proteinExistence type="predicted"/>
<organism evidence="1 2">
    <name type="scientific">Cerrena zonata</name>
    <dbReference type="NCBI Taxonomy" id="2478898"/>
    <lineage>
        <taxon>Eukaryota</taxon>
        <taxon>Fungi</taxon>
        <taxon>Dikarya</taxon>
        <taxon>Basidiomycota</taxon>
        <taxon>Agaricomycotina</taxon>
        <taxon>Agaricomycetes</taxon>
        <taxon>Polyporales</taxon>
        <taxon>Cerrenaceae</taxon>
        <taxon>Cerrena</taxon>
    </lineage>
</organism>
<evidence type="ECO:0008006" key="3">
    <source>
        <dbReference type="Google" id="ProtNLM"/>
    </source>
</evidence>